<dbReference type="PROSITE" id="PS51078">
    <property type="entry name" value="ICLR_ED"/>
    <property type="match status" value="1"/>
</dbReference>
<dbReference type="KEGG" id="pdf:CD630DERM_24300"/>
<dbReference type="EMBL" id="CAADAT010000004">
    <property type="protein sequence ID" value="VFD53552.1"/>
    <property type="molecule type" value="Genomic_DNA"/>
</dbReference>
<dbReference type="Pfam" id="PF01614">
    <property type="entry name" value="IclR_C"/>
    <property type="match status" value="1"/>
</dbReference>
<dbReference type="AlphaFoldDB" id="A0A031WH31"/>
<evidence type="ECO:0000313" key="14">
    <source>
        <dbReference type="EMBL" id="VFD29269.1"/>
    </source>
</evidence>
<dbReference type="OMA" id="TLEYMGF"/>
<keyword evidence="2" id="KW-0238">DNA-binding</keyword>
<evidence type="ECO:0000313" key="17">
    <source>
        <dbReference type="Proteomes" id="UP000189137"/>
    </source>
</evidence>
<evidence type="ECO:0000313" key="8">
    <source>
        <dbReference type="EMBL" id="CDS85420.1"/>
    </source>
</evidence>
<dbReference type="GeneID" id="66354826"/>
<dbReference type="EMBL" id="LK932402">
    <property type="protein sequence ID" value="CDS87994.1"/>
    <property type="molecule type" value="Genomic_DNA"/>
</dbReference>
<dbReference type="InterPro" id="IPR014757">
    <property type="entry name" value="Tscrpt_reg_IclR_C"/>
</dbReference>
<dbReference type="EMBL" id="LK933116">
    <property type="protein sequence ID" value="CDT34570.1"/>
    <property type="molecule type" value="Genomic_DNA"/>
</dbReference>
<dbReference type="PROSITE" id="PS51077">
    <property type="entry name" value="HTH_ICLR"/>
    <property type="match status" value="1"/>
</dbReference>
<evidence type="ECO:0000313" key="13">
    <source>
        <dbReference type="EMBL" id="SJS55190.1"/>
    </source>
</evidence>
<evidence type="ECO:0000259" key="6">
    <source>
        <dbReference type="PROSITE" id="PS51077"/>
    </source>
</evidence>
<dbReference type="PATRIC" id="fig|1496.1371.peg.157"/>
<evidence type="ECO:0000313" key="15">
    <source>
        <dbReference type="EMBL" id="VFD53552.1"/>
    </source>
</evidence>
<dbReference type="FunFam" id="1.10.10.10:FF:000056">
    <property type="entry name" value="IclR family transcriptional regulator"/>
    <property type="match status" value="1"/>
</dbReference>
<dbReference type="Gene3D" id="1.10.10.10">
    <property type="entry name" value="Winged helix-like DNA-binding domain superfamily/Winged helix DNA-binding domain"/>
    <property type="match status" value="1"/>
</dbReference>
<gene>
    <name evidence="14" type="primary">kdgR_1</name>
    <name evidence="13" type="synonym">kdgR_2</name>
    <name evidence="10" type="ORF">BN1095_440102</name>
    <name evidence="8" type="ORF">BN1096_520276</name>
    <name evidence="9" type="ORF">BN1097_630344</name>
    <name evidence="11" type="ORF">KRM00_003177</name>
    <name evidence="12" type="ORF">KRQ00_000981</name>
    <name evidence="16" type="ORF">SAMEA1402366_01334</name>
    <name evidence="14" type="ORF">SAMEA1402399_00308</name>
    <name evidence="15" type="ORF">SAMEA1710456_01021</name>
    <name evidence="13" type="ORF">SAMEA3375112_02390</name>
</gene>
<evidence type="ECO:0000313" key="11">
    <source>
        <dbReference type="EMBL" id="HBH1543647.1"/>
    </source>
</evidence>
<evidence type="ECO:0000313" key="20">
    <source>
        <dbReference type="Proteomes" id="UP000411588"/>
    </source>
</evidence>
<evidence type="ECO:0000256" key="3">
    <source>
        <dbReference type="ARBA" id="ARBA00023163"/>
    </source>
</evidence>
<dbReference type="EMBL" id="FUPS01000007">
    <property type="protein sequence ID" value="SJS55190.1"/>
    <property type="molecule type" value="Genomic_DNA"/>
</dbReference>
<dbReference type="PANTHER" id="PTHR30136">
    <property type="entry name" value="HELIX-TURN-HELIX TRANSCRIPTIONAL REGULATOR, ICLR FAMILY"/>
    <property type="match status" value="1"/>
</dbReference>
<keyword evidence="1" id="KW-0805">Transcription regulation</keyword>
<reference evidence="10" key="1">
    <citation type="submission" date="2014-07" db="EMBL/GenBank/DDBJ databases">
        <authorList>
            <person name="Monot Marc"/>
        </authorList>
    </citation>
    <scope>NUCLEOTIDE SEQUENCE</scope>
    <source>
        <strain evidence="10">7032989</strain>
        <strain evidence="9">7032994</strain>
    </source>
</reference>
<evidence type="ECO:0000313" key="9">
    <source>
        <dbReference type="EMBL" id="CDS87994.1"/>
    </source>
</evidence>
<reference evidence="11" key="4">
    <citation type="submission" date="2021-06" db="EMBL/GenBank/DDBJ databases">
        <authorList>
            <consortium name="NCBI Pathogen Detection Project"/>
        </authorList>
    </citation>
    <scope>NUCLEOTIDE SEQUENCE</scope>
    <source>
        <strain evidence="12">Clostridioides</strain>
        <strain evidence="11">HN1000</strain>
    </source>
</reference>
<reference evidence="11" key="2">
    <citation type="journal article" date="2018" name="Genome Biol.">
        <title>SKESA: strategic k-mer extension for scrupulous assemblies.</title>
        <authorList>
            <person name="Souvorov A."/>
            <person name="Agarwala R."/>
            <person name="Lipman D.J."/>
        </authorList>
    </citation>
    <scope>NUCLEOTIDE SEQUENCE</scope>
    <source>
        <strain evidence="12">Clostridioides</strain>
        <strain evidence="11">HN1000</strain>
    </source>
</reference>
<dbReference type="EMBL" id="CAAJVP010000005">
    <property type="protein sequence ID" value="VHY02271.1"/>
    <property type="molecule type" value="Genomic_DNA"/>
</dbReference>
<dbReference type="SMART" id="SM00346">
    <property type="entry name" value="HTH_ICLR"/>
    <property type="match status" value="1"/>
</dbReference>
<dbReference type="EMBL" id="LK932505">
    <property type="protein sequence ID" value="CDS85420.1"/>
    <property type="molecule type" value="Genomic_DNA"/>
</dbReference>
<dbReference type="Proteomes" id="UP000346772">
    <property type="component" value="Unassembled WGS sequence"/>
</dbReference>
<dbReference type="Gene3D" id="3.30.450.40">
    <property type="match status" value="1"/>
</dbReference>
<dbReference type="SUPFAM" id="SSF46785">
    <property type="entry name" value="Winged helix' DNA-binding domain"/>
    <property type="match status" value="1"/>
</dbReference>
<evidence type="ECO:0000313" key="19">
    <source>
        <dbReference type="Proteomes" id="UP000372533"/>
    </source>
</evidence>
<dbReference type="InterPro" id="IPR011991">
    <property type="entry name" value="ArsR-like_HTH"/>
</dbReference>
<dbReference type="GO" id="GO:0003700">
    <property type="term" value="F:DNA-binding transcription factor activity"/>
    <property type="evidence" value="ECO:0007669"/>
    <property type="project" value="TreeGrafter"/>
</dbReference>
<feature type="domain" description="HTH iclR-type" evidence="6">
    <location>
        <begin position="5"/>
        <end position="67"/>
    </location>
</feature>
<organism evidence="10">
    <name type="scientific">Clostridioides difficile</name>
    <name type="common">Peptoclostridium difficile</name>
    <dbReference type="NCBI Taxonomy" id="1496"/>
    <lineage>
        <taxon>Bacteria</taxon>
        <taxon>Bacillati</taxon>
        <taxon>Bacillota</taxon>
        <taxon>Clostridia</taxon>
        <taxon>Peptostreptococcales</taxon>
        <taxon>Peptostreptococcaceae</taxon>
        <taxon>Clostridioides</taxon>
    </lineage>
</organism>
<proteinExistence type="predicted"/>
<accession>A0A031WH31</accession>
<evidence type="ECO:0000259" key="7">
    <source>
        <dbReference type="PROSITE" id="PS51078"/>
    </source>
</evidence>
<evidence type="ECO:0000256" key="1">
    <source>
        <dbReference type="ARBA" id="ARBA00023015"/>
    </source>
</evidence>
<dbReference type="GO" id="GO:0003677">
    <property type="term" value="F:DNA binding"/>
    <property type="evidence" value="ECO:0007669"/>
    <property type="project" value="UniProtKB-KW"/>
</dbReference>
<dbReference type="GO" id="GO:0045892">
    <property type="term" value="P:negative regulation of DNA-templated transcription"/>
    <property type="evidence" value="ECO:0007669"/>
    <property type="project" value="TreeGrafter"/>
</dbReference>
<protein>
    <recommendedName>
        <fullName evidence="5">Glycerol operon regulatory protein</fullName>
    </recommendedName>
</protein>
<dbReference type="InterPro" id="IPR029016">
    <property type="entry name" value="GAF-like_dom_sf"/>
</dbReference>
<dbReference type="Proteomes" id="UP000878956">
    <property type="component" value="Unassembled WGS sequence"/>
</dbReference>
<evidence type="ECO:0000313" key="18">
    <source>
        <dbReference type="Proteomes" id="UP000346772"/>
    </source>
</evidence>
<reference evidence="18 20" key="3">
    <citation type="submission" date="2019-02" db="EMBL/GenBank/DDBJ databases">
        <authorList>
            <consortium name="Pathogen Informatics"/>
        </authorList>
    </citation>
    <scope>NUCLEOTIDE SEQUENCE [LARGE SCALE GENOMIC DNA]</scope>
    <source>
        <strain evidence="15 18">078GUE027</strain>
        <strain evidence="14">Clo34</strain>
        <strain evidence="20">clo34</strain>
        <strain evidence="19">tl291</strain>
        <strain evidence="16">Tl291</strain>
        <strain evidence="13 17">VRECD0157</strain>
    </source>
</reference>
<evidence type="ECO:0000256" key="2">
    <source>
        <dbReference type="ARBA" id="ARBA00023125"/>
    </source>
</evidence>
<dbReference type="Pfam" id="PF09339">
    <property type="entry name" value="HTH_IclR"/>
    <property type="match status" value="1"/>
</dbReference>
<evidence type="ECO:0000313" key="12">
    <source>
        <dbReference type="EMBL" id="HBH2619245.1"/>
    </source>
</evidence>
<keyword evidence="3" id="KW-0804">Transcription</keyword>
<dbReference type="Proteomes" id="UP000372533">
    <property type="component" value="Unassembled WGS sequence"/>
</dbReference>
<dbReference type="InterPro" id="IPR005471">
    <property type="entry name" value="Tscrpt_reg_IclR_N"/>
</dbReference>
<dbReference type="RefSeq" id="WP_003416661.1">
    <property type="nucleotide sequence ID" value="NZ_AP025558.1"/>
</dbReference>
<sequence>MGEIINALDRALDIILLLYHEKREMGITEISKAMGVYKSTVHRTLVTLENKGFVIQNAENGKYWLGINLYAIGMVVGEKMSLTEIVKPYTKKLNQEFNEVVNVSILEERAQDSPRSIIIHKEYGSNQLLSVNPSVGSSSECYCSAVGKCLMAFNDSIDFEKYRKTPIHKYTEHTIDNWDDMMLFLAKIKEQGYAIDDEELEHGLTCIGAPILDKNNKAIAAISLSGPTIRMREGDFEYKIKRVIETAKSISELFR</sequence>
<dbReference type="InterPro" id="IPR036388">
    <property type="entry name" value="WH-like_DNA-bd_sf"/>
</dbReference>
<dbReference type="Proteomes" id="UP000189137">
    <property type="component" value="Unassembled WGS sequence"/>
</dbReference>
<dbReference type="SUPFAM" id="SSF55781">
    <property type="entry name" value="GAF domain-like"/>
    <property type="match status" value="1"/>
</dbReference>
<comment type="function">
    <text evidence="4">May be an activator protein for the gylABX operon.</text>
</comment>
<dbReference type="Proteomes" id="UP000879542">
    <property type="component" value="Unassembled WGS sequence"/>
</dbReference>
<dbReference type="Proteomes" id="UP000411588">
    <property type="component" value="Unassembled WGS sequence"/>
</dbReference>
<feature type="domain" description="IclR-ED" evidence="7">
    <location>
        <begin position="68"/>
        <end position="255"/>
    </location>
</feature>
<dbReference type="InterPro" id="IPR050707">
    <property type="entry name" value="HTH_MetabolicPath_Reg"/>
</dbReference>
<dbReference type="CDD" id="cd00090">
    <property type="entry name" value="HTH_ARSR"/>
    <property type="match status" value="1"/>
</dbReference>
<evidence type="ECO:0000313" key="10">
    <source>
        <dbReference type="EMBL" id="CDT34570.1"/>
    </source>
</evidence>
<dbReference type="InterPro" id="IPR036390">
    <property type="entry name" value="WH_DNA-bd_sf"/>
</dbReference>
<evidence type="ECO:0000256" key="4">
    <source>
        <dbReference type="ARBA" id="ARBA00058938"/>
    </source>
</evidence>
<dbReference type="EMBL" id="CAADAN010000001">
    <property type="protein sequence ID" value="VFD29269.1"/>
    <property type="molecule type" value="Genomic_DNA"/>
</dbReference>
<name>A0A031WH31_CLODI</name>
<evidence type="ECO:0000256" key="5">
    <source>
        <dbReference type="ARBA" id="ARBA00070406"/>
    </source>
</evidence>
<dbReference type="PANTHER" id="PTHR30136:SF24">
    <property type="entry name" value="HTH-TYPE TRANSCRIPTIONAL REPRESSOR ALLR"/>
    <property type="match status" value="1"/>
</dbReference>
<evidence type="ECO:0000313" key="16">
    <source>
        <dbReference type="EMBL" id="VHY02271.1"/>
    </source>
</evidence>
<dbReference type="EMBL" id="DAEQIJ010000003">
    <property type="protein sequence ID" value="HBH2619245.1"/>
    <property type="molecule type" value="Genomic_DNA"/>
</dbReference>
<dbReference type="EMBL" id="DAEPXK010000043">
    <property type="protein sequence ID" value="HBH1543647.1"/>
    <property type="molecule type" value="Genomic_DNA"/>
</dbReference>